<feature type="region of interest" description="Disordered" evidence="1">
    <location>
        <begin position="397"/>
        <end position="488"/>
    </location>
</feature>
<feature type="domain" description="LysM" evidence="3">
    <location>
        <begin position="127"/>
        <end position="171"/>
    </location>
</feature>
<dbReference type="CDD" id="cd00118">
    <property type="entry name" value="LysM"/>
    <property type="match status" value="4"/>
</dbReference>
<organism evidence="4 5">
    <name type="scientific">Caulobacter hibisci</name>
    <dbReference type="NCBI Taxonomy" id="2035993"/>
    <lineage>
        <taxon>Bacteria</taxon>
        <taxon>Pseudomonadati</taxon>
        <taxon>Pseudomonadota</taxon>
        <taxon>Alphaproteobacteria</taxon>
        <taxon>Caulobacterales</taxon>
        <taxon>Caulobacteraceae</taxon>
        <taxon>Caulobacter</taxon>
    </lineage>
</organism>
<keyword evidence="2" id="KW-0732">Signal</keyword>
<name>A0ABS0T492_9CAUL</name>
<dbReference type="Pfam" id="PF01551">
    <property type="entry name" value="Peptidase_M23"/>
    <property type="match status" value="1"/>
</dbReference>
<dbReference type="Proteomes" id="UP000639859">
    <property type="component" value="Unassembled WGS sequence"/>
</dbReference>
<evidence type="ECO:0000313" key="5">
    <source>
        <dbReference type="Proteomes" id="UP000639859"/>
    </source>
</evidence>
<proteinExistence type="predicted"/>
<feature type="compositionally biased region" description="Low complexity" evidence="1">
    <location>
        <begin position="409"/>
        <end position="440"/>
    </location>
</feature>
<dbReference type="SUPFAM" id="SSF54106">
    <property type="entry name" value="LysM domain"/>
    <property type="match status" value="4"/>
</dbReference>
<comment type="caution">
    <text evidence="4">The sequence shown here is derived from an EMBL/GenBank/DDBJ whole genome shotgun (WGS) entry which is preliminary data.</text>
</comment>
<dbReference type="PANTHER" id="PTHR21666">
    <property type="entry name" value="PEPTIDASE-RELATED"/>
    <property type="match status" value="1"/>
</dbReference>
<dbReference type="PANTHER" id="PTHR21666:SF270">
    <property type="entry name" value="MUREIN HYDROLASE ACTIVATOR ENVC"/>
    <property type="match status" value="1"/>
</dbReference>
<dbReference type="Gene3D" id="3.10.350.10">
    <property type="entry name" value="LysM domain"/>
    <property type="match status" value="4"/>
</dbReference>
<dbReference type="Pfam" id="PF01476">
    <property type="entry name" value="LysM"/>
    <property type="match status" value="4"/>
</dbReference>
<feature type="region of interest" description="Disordered" evidence="1">
    <location>
        <begin position="213"/>
        <end position="287"/>
    </location>
</feature>
<protein>
    <submittedName>
        <fullName evidence="4">LysM peptidoglycan-binding domain-containing protein</fullName>
    </submittedName>
</protein>
<accession>A0ABS0T492</accession>
<dbReference type="Gene3D" id="2.70.70.10">
    <property type="entry name" value="Glucose Permease (Domain IIA)"/>
    <property type="match status" value="1"/>
</dbReference>
<feature type="compositionally biased region" description="Low complexity" evidence="1">
    <location>
        <begin position="38"/>
        <end position="50"/>
    </location>
</feature>
<dbReference type="PROSITE" id="PS51782">
    <property type="entry name" value="LYSM"/>
    <property type="match status" value="4"/>
</dbReference>
<feature type="chain" id="PRO_5045951920" evidence="2">
    <location>
        <begin position="20"/>
        <end position="626"/>
    </location>
</feature>
<dbReference type="InterPro" id="IPR036779">
    <property type="entry name" value="LysM_dom_sf"/>
</dbReference>
<gene>
    <name evidence="4" type="ORF">I4Q42_23840</name>
</gene>
<keyword evidence="5" id="KW-1185">Reference proteome</keyword>
<evidence type="ECO:0000256" key="1">
    <source>
        <dbReference type="SAM" id="MobiDB-lite"/>
    </source>
</evidence>
<dbReference type="SUPFAM" id="SSF51261">
    <property type="entry name" value="Duplicated hybrid motif"/>
    <property type="match status" value="1"/>
</dbReference>
<feature type="compositionally biased region" description="Pro residues" evidence="1">
    <location>
        <begin position="87"/>
        <end position="103"/>
    </location>
</feature>
<evidence type="ECO:0000313" key="4">
    <source>
        <dbReference type="EMBL" id="MBI1686711.1"/>
    </source>
</evidence>
<feature type="domain" description="LysM" evidence="3">
    <location>
        <begin position="177"/>
        <end position="221"/>
    </location>
</feature>
<dbReference type="RefSeq" id="WP_198578594.1">
    <property type="nucleotide sequence ID" value="NZ_JADWOX010000025.1"/>
</dbReference>
<feature type="domain" description="LysM" evidence="3">
    <location>
        <begin position="353"/>
        <end position="397"/>
    </location>
</feature>
<feature type="signal peptide" evidence="2">
    <location>
        <begin position="1"/>
        <end position="19"/>
    </location>
</feature>
<feature type="region of interest" description="Disordered" evidence="1">
    <location>
        <begin position="606"/>
        <end position="626"/>
    </location>
</feature>
<dbReference type="InterPro" id="IPR011055">
    <property type="entry name" value="Dup_hybrid_motif"/>
</dbReference>
<dbReference type="InterPro" id="IPR050570">
    <property type="entry name" value="Cell_wall_metabolism_enzyme"/>
</dbReference>
<feature type="compositionally biased region" description="Pro residues" evidence="1">
    <location>
        <begin position="441"/>
        <end position="461"/>
    </location>
</feature>
<dbReference type="CDD" id="cd12797">
    <property type="entry name" value="M23_peptidase"/>
    <property type="match status" value="1"/>
</dbReference>
<feature type="region of interest" description="Disordered" evidence="1">
    <location>
        <begin position="29"/>
        <end position="105"/>
    </location>
</feature>
<dbReference type="EMBL" id="JADWOX010000025">
    <property type="protein sequence ID" value="MBI1686711.1"/>
    <property type="molecule type" value="Genomic_DNA"/>
</dbReference>
<dbReference type="SMART" id="SM00257">
    <property type="entry name" value="LysM"/>
    <property type="match status" value="4"/>
</dbReference>
<evidence type="ECO:0000256" key="2">
    <source>
        <dbReference type="SAM" id="SignalP"/>
    </source>
</evidence>
<feature type="compositionally biased region" description="Low complexity" evidence="1">
    <location>
        <begin position="256"/>
        <end position="271"/>
    </location>
</feature>
<reference evidence="4 5" key="1">
    <citation type="submission" date="2020-11" db="EMBL/GenBank/DDBJ databases">
        <title>genome sequence of strain KACC 18849.</title>
        <authorList>
            <person name="Gao J."/>
            <person name="Zhang X."/>
        </authorList>
    </citation>
    <scope>NUCLEOTIDE SEQUENCE [LARGE SCALE GENOMIC DNA]</scope>
    <source>
        <strain evidence="4 5">KACC 18849</strain>
    </source>
</reference>
<evidence type="ECO:0000259" key="3">
    <source>
        <dbReference type="PROSITE" id="PS51782"/>
    </source>
</evidence>
<sequence>MRQLWTQAAVIALTAGTLAACETTGAQYPTRPNTGVSPPVVQAPPVAQAPAPTPPPPEDDAPPVTAPVGAGSVSSQPLAPVATAPYASPPPAESRPLPAPAPQQPTMRAVVVTTTAGKVVDVTGAPETYVVKSGEGLDAVGRKMGLSRAELAKLNDLEEPYRLKPGQKLKGQSTKAKAYVVESGDTLSSIARRFSVTPAALADENDLSSGASIRAGQKVRLPQGFKDKGPAKTTVMQPVAGGSTLAGASPPPSNWTPPASAATRPAPSRPVVAERDPEPTPASTTTTTVTIAGKVIEVAGKPKIHTVKSGDAIDSIARDLGTTRKDLVDDNDLKAPYVIRPGQKLKGPATTDKAYVAESGDTLAGVAKRFNVSVSALSKENNLRAGASLKKGQKVVLPDGYKDKGPIRTTVTTSAPRPAAPTTTAQTPAPAPSSTAGLPSSPRPYTPSGNTPPPSSYPRPSAPVSAQPVTPPPASSRPIIESSAAPTEAEITAAGRGRFVWPLRGETISDFGPKGTGQRNDGVDIRAPVGTPVKAAASGEVVYAGNQVPGFGNLVLVKHADGWVTAYAHLNTTDVKMRQQVGQGEQLGAVGQTGGANEPKLHFEVRYAPTPKDKAKPIDPALVLPR</sequence>
<dbReference type="InterPro" id="IPR016047">
    <property type="entry name" value="M23ase_b-sheet_dom"/>
</dbReference>
<feature type="compositionally biased region" description="Basic and acidic residues" evidence="1">
    <location>
        <begin position="606"/>
        <end position="617"/>
    </location>
</feature>
<dbReference type="PROSITE" id="PS51257">
    <property type="entry name" value="PROKAR_LIPOPROTEIN"/>
    <property type="match status" value="1"/>
</dbReference>
<dbReference type="InterPro" id="IPR018392">
    <property type="entry name" value="LysM"/>
</dbReference>
<feature type="domain" description="LysM" evidence="3">
    <location>
        <begin position="303"/>
        <end position="347"/>
    </location>
</feature>